<proteinExistence type="inferred from homology"/>
<dbReference type="InterPro" id="IPR039931">
    <property type="entry name" value="EEIG1/2-like"/>
</dbReference>
<evidence type="ECO:0000313" key="3">
    <source>
        <dbReference type="RefSeq" id="XP_028148645.1"/>
    </source>
</evidence>
<dbReference type="PANTHER" id="PTHR21456">
    <property type="entry name" value="FAMILY WITH SEQUENCE SIMILARITY 102"/>
    <property type="match status" value="1"/>
</dbReference>
<reference evidence="3" key="1">
    <citation type="submission" date="2025-08" db="UniProtKB">
        <authorList>
            <consortium name="RefSeq"/>
        </authorList>
    </citation>
    <scope>IDENTIFICATION</scope>
</reference>
<evidence type="ECO:0000259" key="2">
    <source>
        <dbReference type="PROSITE" id="PS51840"/>
    </source>
</evidence>
<feature type="non-terminal residue" evidence="3">
    <location>
        <position position="78"/>
    </location>
</feature>
<organism evidence="3">
    <name type="scientific">Diabrotica virgifera virgifera</name>
    <name type="common">western corn rootworm</name>
    <dbReference type="NCBI Taxonomy" id="50390"/>
    <lineage>
        <taxon>Eukaryota</taxon>
        <taxon>Metazoa</taxon>
        <taxon>Ecdysozoa</taxon>
        <taxon>Arthropoda</taxon>
        <taxon>Hexapoda</taxon>
        <taxon>Insecta</taxon>
        <taxon>Pterygota</taxon>
        <taxon>Neoptera</taxon>
        <taxon>Endopterygota</taxon>
        <taxon>Coleoptera</taxon>
        <taxon>Polyphaga</taxon>
        <taxon>Cucujiformia</taxon>
        <taxon>Chrysomeloidea</taxon>
        <taxon>Chrysomelidae</taxon>
        <taxon>Galerucinae</taxon>
        <taxon>Diabroticina</taxon>
        <taxon>Diabroticites</taxon>
        <taxon>Diabrotica</taxon>
    </lineage>
</organism>
<gene>
    <name evidence="3" type="primary">LOC114342044</name>
</gene>
<dbReference type="AlphaFoldDB" id="A0A6P7GXT5"/>
<feature type="domain" description="C2 NT-type" evidence="2">
    <location>
        <begin position="11"/>
        <end position="78"/>
    </location>
</feature>
<dbReference type="PANTHER" id="PTHR21456:SF1">
    <property type="entry name" value="C2 NT-TYPE DOMAIN-CONTAINING PROTEIN"/>
    <property type="match status" value="1"/>
</dbReference>
<dbReference type="RefSeq" id="XP_028148645.1">
    <property type="nucleotide sequence ID" value="XM_028292844.1"/>
</dbReference>
<comment type="similarity">
    <text evidence="1">Belongs to the EEIG family.</text>
</comment>
<sequence length="78" mass="8980">MTNGRGAGMASFMTKKKKYKFQVEICLEELLEVPFVSAVLFAKLRLLDGGNFQDHSSRQEVQDHKVHWNANFTFPCKM</sequence>
<accession>A0A6P7GXT5</accession>
<dbReference type="InParanoid" id="A0A6P7GXT5"/>
<evidence type="ECO:0000256" key="1">
    <source>
        <dbReference type="ARBA" id="ARBA00034780"/>
    </source>
</evidence>
<dbReference type="PROSITE" id="PS51840">
    <property type="entry name" value="C2_NT"/>
    <property type="match status" value="1"/>
</dbReference>
<protein>
    <submittedName>
        <fullName evidence="3">Protein FAM102A-like</fullName>
    </submittedName>
</protein>
<dbReference type="Pfam" id="PF10358">
    <property type="entry name" value="NT-C2"/>
    <property type="match status" value="1"/>
</dbReference>
<name>A0A6P7GXT5_DIAVI</name>
<dbReference type="InterPro" id="IPR019448">
    <property type="entry name" value="NT-C2"/>
</dbReference>